<evidence type="ECO:0000256" key="1">
    <source>
        <dbReference type="SAM" id="SignalP"/>
    </source>
</evidence>
<protein>
    <submittedName>
        <fullName evidence="2">Uncharacterized protein</fullName>
    </submittedName>
</protein>
<gene>
    <name evidence="2" type="ORF">GCM10008018_53980</name>
</gene>
<feature type="chain" id="PRO_5046340598" evidence="1">
    <location>
        <begin position="27"/>
        <end position="208"/>
    </location>
</feature>
<dbReference type="EMBL" id="BMHE01000039">
    <property type="protein sequence ID" value="GGA00928.1"/>
    <property type="molecule type" value="Genomic_DNA"/>
</dbReference>
<reference evidence="3" key="1">
    <citation type="journal article" date="2019" name="Int. J. Syst. Evol. Microbiol.">
        <title>The Global Catalogue of Microorganisms (GCM) 10K type strain sequencing project: providing services to taxonomists for standard genome sequencing and annotation.</title>
        <authorList>
            <consortium name="The Broad Institute Genomics Platform"/>
            <consortium name="The Broad Institute Genome Sequencing Center for Infectious Disease"/>
            <person name="Wu L."/>
            <person name="Ma J."/>
        </authorList>
    </citation>
    <scope>NUCLEOTIDE SEQUENCE [LARGE SCALE GENOMIC DNA]</scope>
    <source>
        <strain evidence="3">CGMCC 1.15043</strain>
    </source>
</reference>
<keyword evidence="1" id="KW-0732">Signal</keyword>
<evidence type="ECO:0000313" key="3">
    <source>
        <dbReference type="Proteomes" id="UP000615455"/>
    </source>
</evidence>
<accession>A0ABQ1F6P8</accession>
<keyword evidence="3" id="KW-1185">Reference proteome</keyword>
<name>A0ABQ1F6P8_9BACL</name>
<dbReference type="Proteomes" id="UP000615455">
    <property type="component" value="Unassembled WGS sequence"/>
</dbReference>
<proteinExistence type="predicted"/>
<feature type="signal peptide" evidence="1">
    <location>
        <begin position="1"/>
        <end position="26"/>
    </location>
</feature>
<comment type="caution">
    <text evidence="2">The sequence shown here is derived from an EMBL/GenBank/DDBJ whole genome shotgun (WGS) entry which is preliminary data.</text>
</comment>
<sequence length="208" mass="22294">MYKKFICTLSVLFVLLVTFIPSAALASSTTLSVYDVTANSLSVRIGPGTTYSTIATISKGADVIEYCNYGSPADCRVTQNSPRYDMLKAYYPVSSIGQYSTSAVGWIAEADGTSGSMVSYLNHAFGGVVQKSGGTPRAYSSTCPSFSGPNQAHWPNGTSIPGDRADWISDGGVEAQMCNVNAWRMGDPEHPYDASYGYPLNGWHLNSY</sequence>
<organism evidence="2 3">
    <name type="scientific">Paenibacillus marchantiophytorum</name>
    <dbReference type="NCBI Taxonomy" id="1619310"/>
    <lineage>
        <taxon>Bacteria</taxon>
        <taxon>Bacillati</taxon>
        <taxon>Bacillota</taxon>
        <taxon>Bacilli</taxon>
        <taxon>Bacillales</taxon>
        <taxon>Paenibacillaceae</taxon>
        <taxon>Paenibacillus</taxon>
    </lineage>
</organism>
<evidence type="ECO:0000313" key="2">
    <source>
        <dbReference type="EMBL" id="GGA00928.1"/>
    </source>
</evidence>